<dbReference type="PROSITE" id="PS01124">
    <property type="entry name" value="HTH_ARAC_FAMILY_2"/>
    <property type="match status" value="1"/>
</dbReference>
<dbReference type="AlphaFoldDB" id="A0A0E9N1N6"/>
<keyword evidence="1" id="KW-0805">Transcription regulation</keyword>
<dbReference type="SMART" id="SM00342">
    <property type="entry name" value="HTH_ARAC"/>
    <property type="match status" value="1"/>
</dbReference>
<dbReference type="GO" id="GO:0003700">
    <property type="term" value="F:DNA-binding transcription factor activity"/>
    <property type="evidence" value="ECO:0007669"/>
    <property type="project" value="InterPro"/>
</dbReference>
<feature type="domain" description="HTH araC/xylS-type" evidence="4">
    <location>
        <begin position="189"/>
        <end position="287"/>
    </location>
</feature>
<dbReference type="PROSITE" id="PS00041">
    <property type="entry name" value="HTH_ARAC_FAMILY_1"/>
    <property type="match status" value="1"/>
</dbReference>
<dbReference type="RefSeq" id="WP_046369163.1">
    <property type="nucleotide sequence ID" value="NZ_BBWV01000002.1"/>
</dbReference>
<dbReference type="EMBL" id="BBWV01000002">
    <property type="protein sequence ID" value="GAO43255.1"/>
    <property type="molecule type" value="Genomic_DNA"/>
</dbReference>
<evidence type="ECO:0000256" key="2">
    <source>
        <dbReference type="ARBA" id="ARBA00023125"/>
    </source>
</evidence>
<keyword evidence="2" id="KW-0238">DNA-binding</keyword>
<dbReference type="SUPFAM" id="SSF46689">
    <property type="entry name" value="Homeodomain-like"/>
    <property type="match status" value="2"/>
</dbReference>
<dbReference type="InterPro" id="IPR018062">
    <property type="entry name" value="HTH_AraC-typ_CS"/>
</dbReference>
<accession>A0A0E9N1N6</accession>
<dbReference type="GO" id="GO:0043565">
    <property type="term" value="F:sequence-specific DNA binding"/>
    <property type="evidence" value="ECO:0007669"/>
    <property type="project" value="InterPro"/>
</dbReference>
<dbReference type="InterPro" id="IPR009057">
    <property type="entry name" value="Homeodomain-like_sf"/>
</dbReference>
<dbReference type="InterPro" id="IPR020449">
    <property type="entry name" value="Tscrpt_reg_AraC-type_HTH"/>
</dbReference>
<gene>
    <name evidence="5" type="ORF">FPE01S_02_03590</name>
</gene>
<sequence length="299" mass="34845">MKRENEKILREITPLTQSDCFTIFSRSKTAFDFPLHMHEEFELNFIQNARAARRVVGDHMEEIDDMELVLVGSNLQHGWFTHKCQSGEIREVTIQFHKDLFDEKMLRRNQLSFIRAMLEKSLRGILFSPETTRLLAPRILNLNQKHGFDSVLELFSILHDLSISRNMRILSDATFNNIEQFTYNSRRIEKSLEYMNANFDKQISLSDVARLVSMSDVAFSRFFKTRTGNNFIDSLIDIRLGHASRMLIDTTNSIGEIAYRCGFNNMSNFNRVFKKKKGCTPKEFRENYNAVGAGTRVFI</sequence>
<name>A0A0E9N1N6_9BACT</name>
<dbReference type="InterPro" id="IPR018060">
    <property type="entry name" value="HTH_AraC"/>
</dbReference>
<evidence type="ECO:0000256" key="1">
    <source>
        <dbReference type="ARBA" id="ARBA00023015"/>
    </source>
</evidence>
<dbReference type="OrthoDB" id="745435at2"/>
<keyword evidence="3" id="KW-0804">Transcription</keyword>
<dbReference type="PANTHER" id="PTHR43280:SF27">
    <property type="entry name" value="TRANSCRIPTIONAL REGULATOR MTLR"/>
    <property type="match status" value="1"/>
</dbReference>
<evidence type="ECO:0000256" key="3">
    <source>
        <dbReference type="ARBA" id="ARBA00023163"/>
    </source>
</evidence>
<evidence type="ECO:0000313" key="5">
    <source>
        <dbReference type="EMBL" id="GAO43255.1"/>
    </source>
</evidence>
<protein>
    <submittedName>
        <fullName evidence="5">Putative AraC family transcriptional regulator</fullName>
    </submittedName>
</protein>
<dbReference type="Proteomes" id="UP000033121">
    <property type="component" value="Unassembled WGS sequence"/>
</dbReference>
<comment type="caution">
    <text evidence="5">The sequence shown here is derived from an EMBL/GenBank/DDBJ whole genome shotgun (WGS) entry which is preliminary data.</text>
</comment>
<dbReference type="PRINTS" id="PR00032">
    <property type="entry name" value="HTHARAC"/>
</dbReference>
<reference evidence="5 6" key="1">
    <citation type="submission" date="2015-04" db="EMBL/GenBank/DDBJ databases">
        <title>Whole genome shotgun sequence of Flavihumibacter petaseus NBRC 106054.</title>
        <authorList>
            <person name="Miyazawa S."/>
            <person name="Hosoyama A."/>
            <person name="Hashimoto M."/>
            <person name="Noguchi M."/>
            <person name="Tsuchikane K."/>
            <person name="Ohji S."/>
            <person name="Yamazoe A."/>
            <person name="Ichikawa N."/>
            <person name="Kimura A."/>
            <person name="Fujita N."/>
        </authorList>
    </citation>
    <scope>NUCLEOTIDE SEQUENCE [LARGE SCALE GENOMIC DNA]</scope>
    <source>
        <strain evidence="5 6">NBRC 106054</strain>
    </source>
</reference>
<dbReference type="STRING" id="1220578.FPE01S_02_03590"/>
<dbReference type="PANTHER" id="PTHR43280">
    <property type="entry name" value="ARAC-FAMILY TRANSCRIPTIONAL REGULATOR"/>
    <property type="match status" value="1"/>
</dbReference>
<keyword evidence="6" id="KW-1185">Reference proteome</keyword>
<evidence type="ECO:0000259" key="4">
    <source>
        <dbReference type="PROSITE" id="PS01124"/>
    </source>
</evidence>
<evidence type="ECO:0000313" key="6">
    <source>
        <dbReference type="Proteomes" id="UP000033121"/>
    </source>
</evidence>
<organism evidence="5 6">
    <name type="scientific">Flavihumibacter petaseus NBRC 106054</name>
    <dbReference type="NCBI Taxonomy" id="1220578"/>
    <lineage>
        <taxon>Bacteria</taxon>
        <taxon>Pseudomonadati</taxon>
        <taxon>Bacteroidota</taxon>
        <taxon>Chitinophagia</taxon>
        <taxon>Chitinophagales</taxon>
        <taxon>Chitinophagaceae</taxon>
        <taxon>Flavihumibacter</taxon>
    </lineage>
</organism>
<dbReference type="Gene3D" id="1.10.10.60">
    <property type="entry name" value="Homeodomain-like"/>
    <property type="match status" value="2"/>
</dbReference>
<proteinExistence type="predicted"/>
<dbReference type="Pfam" id="PF12833">
    <property type="entry name" value="HTH_18"/>
    <property type="match status" value="1"/>
</dbReference>